<protein>
    <submittedName>
        <fullName evidence="2">Dna polymerase, beta domain protein region</fullName>
    </submittedName>
</protein>
<organism evidence="2">
    <name type="scientific">hydrocarbon metagenome</name>
    <dbReference type="NCBI Taxonomy" id="938273"/>
    <lineage>
        <taxon>unclassified sequences</taxon>
        <taxon>metagenomes</taxon>
        <taxon>ecological metagenomes</taxon>
    </lineage>
</organism>
<feature type="domain" description="Polymerase beta nucleotidyltransferase" evidence="1">
    <location>
        <begin position="17"/>
        <end position="108"/>
    </location>
</feature>
<gene>
    <name evidence="2" type="ORF">ASZ90_005764</name>
</gene>
<accession>A0A0W8FUK1</accession>
<dbReference type="InterPro" id="IPR041633">
    <property type="entry name" value="Polbeta"/>
</dbReference>
<name>A0A0W8FUK1_9ZZZZ</name>
<dbReference type="EMBL" id="LNQE01000848">
    <property type="protein sequence ID" value="KUG24434.1"/>
    <property type="molecule type" value="Genomic_DNA"/>
</dbReference>
<sequence length="109" mass="12246">MAKRIPLKKKELSAINKYIDLLKKEGIDVSKAILFGSYAKGTAKPESDIDIAIISSQFGKNNLKEMMLLRRIALKIDSHIEPLPFSPEDINDRYSALAQEILKYGIAIQ</sequence>
<comment type="caution">
    <text evidence="2">The sequence shown here is derived from an EMBL/GenBank/DDBJ whole genome shotgun (WGS) entry which is preliminary data.</text>
</comment>
<evidence type="ECO:0000259" key="1">
    <source>
        <dbReference type="Pfam" id="PF18765"/>
    </source>
</evidence>
<dbReference type="SUPFAM" id="SSF81301">
    <property type="entry name" value="Nucleotidyltransferase"/>
    <property type="match status" value="1"/>
</dbReference>
<dbReference type="Pfam" id="PF18765">
    <property type="entry name" value="Polbeta"/>
    <property type="match status" value="1"/>
</dbReference>
<proteinExistence type="predicted"/>
<evidence type="ECO:0000313" key="2">
    <source>
        <dbReference type="EMBL" id="KUG24434.1"/>
    </source>
</evidence>
<reference evidence="2" key="1">
    <citation type="journal article" date="2015" name="Proc. Natl. Acad. Sci. U.S.A.">
        <title>Networks of energetic and metabolic interactions define dynamics in microbial communities.</title>
        <authorList>
            <person name="Embree M."/>
            <person name="Liu J.K."/>
            <person name="Al-Bassam M.M."/>
            <person name="Zengler K."/>
        </authorList>
    </citation>
    <scope>NUCLEOTIDE SEQUENCE</scope>
</reference>
<dbReference type="AlphaFoldDB" id="A0A0W8FUK1"/>
<dbReference type="CDD" id="cd05403">
    <property type="entry name" value="NT_KNTase_like"/>
    <property type="match status" value="1"/>
</dbReference>
<dbReference type="InterPro" id="IPR043519">
    <property type="entry name" value="NT_sf"/>
</dbReference>
<dbReference type="PANTHER" id="PTHR43449:SF1">
    <property type="entry name" value="POLYMERASE BETA NUCLEOTIDYLTRANSFERASE DOMAIN-CONTAINING PROTEIN"/>
    <property type="match status" value="1"/>
</dbReference>
<dbReference type="PANTHER" id="PTHR43449">
    <property type="entry name" value="NUCLEOTIDYLTRANSFERASE"/>
    <property type="match status" value="1"/>
</dbReference>
<dbReference type="Gene3D" id="3.30.460.10">
    <property type="entry name" value="Beta Polymerase, domain 2"/>
    <property type="match status" value="1"/>
</dbReference>